<keyword evidence="2" id="KW-1185">Reference proteome</keyword>
<proteinExistence type="predicted"/>
<dbReference type="Proteomes" id="UP001626593">
    <property type="component" value="Chromosome"/>
</dbReference>
<dbReference type="EC" id="2.4.-.-" evidence="1"/>
<keyword evidence="1" id="KW-0328">Glycosyltransferase</keyword>
<accession>A0ABZ1AH53</accession>
<evidence type="ECO:0000313" key="1">
    <source>
        <dbReference type="EMBL" id="WRL44254.1"/>
    </source>
</evidence>
<sequence length="370" mass="40333">MSSLRVFVLLPRALDAARWQEGFARGEVPDVTPYGYHFAEEAGALVSFSRPTATSGGLLGVADKVVKRLLGFDIRHAWNNRRALLGADYDVIWTHTEYEHLGIAALRALLRMDGPPVIAQSVWLIDVWPRLSDLKKSLYRYLLGRSAVATFHSPDNKAVADELGFQLPCEVVLFGISLDSFPLRAPNLKFDASRPVRVLALGNDRHRDWSTLFEAIGGRPDFELRVGSSVWPRRFSADNVHVGAMTQDEVRAAYAWADCAVVPLKENLHASGITAILEAVALGVPVVATLTGGLLAYFAADAVTYVDPGDAQSLRDAIKASAKDPSGALGRAVCAQRQMADRDLTTRGFAMRHVRLSERLRANSGGNCGN</sequence>
<dbReference type="Gene3D" id="3.40.50.2000">
    <property type="entry name" value="Glycogen Phosphorylase B"/>
    <property type="match status" value="2"/>
</dbReference>
<gene>
    <name evidence="1" type="ORF">U5817_13650</name>
</gene>
<keyword evidence="1" id="KW-0808">Transferase</keyword>
<dbReference type="GO" id="GO:0016757">
    <property type="term" value="F:glycosyltransferase activity"/>
    <property type="evidence" value="ECO:0007669"/>
    <property type="project" value="UniProtKB-KW"/>
</dbReference>
<reference evidence="1 2" key="1">
    <citation type="submission" date="2023-12" db="EMBL/GenBank/DDBJ databases">
        <title>A. evansii MAY27, complete genome.</title>
        <authorList>
            <person name="Wang Y."/>
        </authorList>
    </citation>
    <scope>NUCLEOTIDE SEQUENCE [LARGE SCALE GENOMIC DNA]</scope>
    <source>
        <strain evidence="1 2">MAY27</strain>
    </source>
</reference>
<protein>
    <submittedName>
        <fullName evidence="1">Glycosyltransferase</fullName>
        <ecNumber evidence="1">2.4.-.-</ecNumber>
    </submittedName>
</protein>
<organism evidence="1 2">
    <name type="scientific">Aromatoleum evansii</name>
    <name type="common">Azoarcus evansii</name>
    <dbReference type="NCBI Taxonomy" id="59406"/>
    <lineage>
        <taxon>Bacteria</taxon>
        <taxon>Pseudomonadati</taxon>
        <taxon>Pseudomonadota</taxon>
        <taxon>Betaproteobacteria</taxon>
        <taxon>Rhodocyclales</taxon>
        <taxon>Rhodocyclaceae</taxon>
        <taxon>Aromatoleum</taxon>
    </lineage>
</organism>
<dbReference type="EMBL" id="CP141259">
    <property type="protein sequence ID" value="WRL44254.1"/>
    <property type="molecule type" value="Genomic_DNA"/>
</dbReference>
<dbReference type="PANTHER" id="PTHR12526">
    <property type="entry name" value="GLYCOSYLTRANSFERASE"/>
    <property type="match status" value="1"/>
</dbReference>
<name>A0ABZ1AH53_AROEV</name>
<dbReference type="RefSeq" id="WP_407277702.1">
    <property type="nucleotide sequence ID" value="NZ_CP141259.1"/>
</dbReference>
<evidence type="ECO:0000313" key="2">
    <source>
        <dbReference type="Proteomes" id="UP001626593"/>
    </source>
</evidence>
<dbReference type="PANTHER" id="PTHR12526:SF600">
    <property type="entry name" value="GLYCOSYL TRANSFERASE GROUP 1"/>
    <property type="match status" value="1"/>
</dbReference>
<dbReference type="Pfam" id="PF13692">
    <property type="entry name" value="Glyco_trans_1_4"/>
    <property type="match status" value="1"/>
</dbReference>
<dbReference type="SUPFAM" id="SSF53756">
    <property type="entry name" value="UDP-Glycosyltransferase/glycogen phosphorylase"/>
    <property type="match status" value="1"/>
</dbReference>